<evidence type="ECO:0000259" key="9">
    <source>
        <dbReference type="PROSITE" id="PS52004"/>
    </source>
</evidence>
<keyword evidence="2" id="KW-0597">Phosphoprotein</keyword>
<reference evidence="11 12" key="1">
    <citation type="submission" date="2023-01" db="EMBL/GenBank/DDBJ databases">
        <title>Analysis of 21 Apiospora genomes using comparative genomics revels a genus with tremendous synthesis potential of carbohydrate active enzymes and secondary metabolites.</title>
        <authorList>
            <person name="Sorensen T."/>
        </authorList>
    </citation>
    <scope>NUCLEOTIDE SEQUENCE [LARGE SCALE GENOMIC DNA]</scope>
    <source>
        <strain evidence="11 12">CBS 135458</strain>
    </source>
</reference>
<evidence type="ECO:0000256" key="5">
    <source>
        <dbReference type="ARBA" id="ARBA00023002"/>
    </source>
</evidence>
<dbReference type="InterPro" id="IPR016039">
    <property type="entry name" value="Thiolase-like"/>
</dbReference>
<gene>
    <name evidence="11" type="ORF">PG994_006979</name>
</gene>
<dbReference type="Gene3D" id="3.40.47.10">
    <property type="match status" value="2"/>
</dbReference>
<evidence type="ECO:0000313" key="12">
    <source>
        <dbReference type="Proteomes" id="UP001480595"/>
    </source>
</evidence>
<comment type="caution">
    <text evidence="11">The sequence shown here is derived from an EMBL/GenBank/DDBJ whole genome shotgun (WGS) entry which is preliminary data.</text>
</comment>
<feature type="region of interest" description="N-terminal hotdog fold" evidence="7">
    <location>
        <begin position="644"/>
        <end position="783"/>
    </location>
</feature>
<dbReference type="PANTHER" id="PTHR43775">
    <property type="entry name" value="FATTY ACID SYNTHASE"/>
    <property type="match status" value="1"/>
</dbReference>
<dbReference type="SUPFAM" id="SSF52777">
    <property type="entry name" value="CoA-dependent acyltransferases"/>
    <property type="match status" value="2"/>
</dbReference>
<dbReference type="PROSITE" id="PS52004">
    <property type="entry name" value="KS3_2"/>
    <property type="match status" value="1"/>
</dbReference>
<sequence length="2529" mass="277663">MATQMSRRHIFLSNEGENKQFDAAFLGISALEASVLDPQIRLLLETVYEALEAGGQTIDQLRGTNTAVYADRPHYFEAHGTGTRTGDPIEAEAIKSAFFPDSQICGSRIQTPLLVGSIKTVVGHTEGTAGIAGILKASLALQNSIIPPNLLFKKLNRAIEPFYHGLQIPTSAMPWPSTSSHSPRRVSVNSFGFGGTNAHAILESYVPHDKNTLQVKTTIEPVTLPFVFSAASEASLRFYLNEFCKFLRTSEDGLNLRDITFSLSARRTRFPVAMAVAASTPSGLCKKIEGRLHEAQADEDHLIGVRNTRSHETSPQRRQRVLGVFTGQGAQWAQMGWDLIQASAAPRKTIERLQARLDSLPPGDRPSWSILGELAKDASSSRIMDAEVSQTLCTAVQIIQVDLIRAAELEMSVVVGHSSGEIAAAYAANLITVEAAAICIAYYRGLYAKVAKGTNGKSGAMMVVATSQQDAEELLRFPEFDGRACIAAVNSGNSVTLSGDHDAIEELRIIFKDEDKSVKVLEVDTAYHSHHMRAASCEYLRSLLALNLQIGGGGRVAWVSSVYGSVFDGYDLLHASYGRKNLCQPVLFLQAMECAFASMGPFDLIVELGPHPALKGPTLQIAEEQTSLGSPYTSLRHQSIKLRPTLTGILTSSAPGIFKALPKYAWDHKVDYWHESRYARATRLRPAQCTNCWVISPRTAMIRICGGAKYYGSPKFRGWPDIGCKTLWSFRPRIRLMEILDMRIVSALMFDPEDFKYHASTEKAIDKLELKSHGRIRIQCGKACAAALPIRSPERCNLLPVDEDRFYEMLSDLEYQYGGPFRALWGLKRRLGAASAYVSLKEPSSLPIHPAALDAAFQSLSLTYATPDDGSQTTMYLPKAINRITVNPAQYQDELCEGRSWALDVVQPLALPHLNMVGDIDIYSNDSGHAMVQIQGLECAPFSQRTTSDGDEVFSKVSWGLAHPSIPSAVASKRPIPDALELATILERLASFHLRLLDTSVPESHPCRREEPYIGLFEFAANFGPSARDSQYCHVDWQTDTPQTLNEICKPFTETVDMQLLSDFGANIYGIATGDKSPVGGSRQSRLMEWYTTGVGIAECTTLLAKAMGQIVHRYPQMHILEFGTDSGTAAAKIFQEIGSKHSDLAKDLGSQGFSKGAFDVVVTSLTLHKQADLGQWDDLLLNNGFSGIDTSATEVYGAAHYSVFASQAVDECIMYLRDPLSHPFPSLRKGQKPMKDLVILGGEIPTTRCLSGSVSEALRPYYCNIKSFDSLSDILDIEVISGADILSLADLDTSVFGQLDQISWDAVKKMVLHTGTVMWLSHGRLAMNPHTNMMVGLIRGAVRDNPGLDYLLLDTENIQMLNHRVIATSLLQYKAATQWLREGTIQQFSAETGQVLDDKGSLLTPRLGDSVLIHEASPESASVFSEEAKSLGVDLTFTTTNPQAANLCDERWTLVHPACPHRDIARIANRGFSAFLNLASPKDDDTVAGRIASALPKPCKQYGQISSPGEHRLLKAVSNAVRALTETDARWLDYQVPLLPIGAVTEDASGMGSPVVVQWATSSSLSVKVEPVDKLVSFSGSKTYWLVGLVGGLGMSLCEWMIERGAKHFVMSSRKPSVSKSWLGEMRGRGAKLVVATCDVTHKDEVMVLFSRIESTMPAIGVAHGVMVLQDTNIRDMTLQQLLSVTKPKVDGSIHLNEALKGIKLDFFTGGFARTSERDFHQLFGEAVLAGRFDSTGPIELVSGIRKVDEKEAEPPAWLSWPRMSHFVEACKADEPMARPRPNLCSQKCGPLELSHINKTELGGMRLDRMGMDSLTAVEIRGWFMKTLEVNIPVLKVMNGGTVGDLVTTATDSIPLQLLPSLEDRSSGSSNAMAPAALSTERSTRFAPEGPQATSNGLAILKSIPISPTQSRFYPSGLFLEDKVGLNHTTWAKVTGRIEVERLKKAVEALGQQHEILRTAFFNHDGKQLQHILQDTTLHLEHQEIHEAEDVERIAMSIQKSYVYDLGQGDTMRLILLTRADETYLIAGLHPLVADATSIPTILKWLSLHYEHPNADFPVKQFSEAAHEQLELCATGHLDAERDFWRREFATMPPPLPLMSMAAVEERPVLTAYENVRAGCRIGPGLKAKVLDSCRRMQATPFQFYLAALRALLLQFSTGAEDVTIAVAESGRSYDANDMDVIGPLYNLVLVRTLADASTKFEDLLAVTRDKVLAALKHSRLPYPVLVEELGLQRRAKSFPFFQVFADYRMGQRETTQWGADKQVIMMGIDLNVPYDVYLDTIDEAGARSTYTASWDAEWSIGNTFHGGCVVAIIHHAAVTHLQAQPALKQPDILNLHVEFLRACERCDSTITVSTLKTGAVASTFQVELRQKTEIKAVALVTSTSFDRPPGPTVPTAWAPLPPPRPKPDFARDLRHQPDPNWVPAIYSGEVIPFTGRILVLGPREGFPVEGICDAWNGFEGAERIDSTTLAFMTGLITSMSDTLLRNGGLYDAHAFQEKARRWTEENPGVPAPLTNSLTDATKATTLN</sequence>
<dbReference type="InterPro" id="IPR049900">
    <property type="entry name" value="PKS_mFAS_DH"/>
</dbReference>
<dbReference type="InterPro" id="IPR001242">
    <property type="entry name" value="Condensation_dom"/>
</dbReference>
<dbReference type="SUPFAM" id="SSF47336">
    <property type="entry name" value="ACP-like"/>
    <property type="match status" value="1"/>
</dbReference>
<evidence type="ECO:0000256" key="3">
    <source>
        <dbReference type="ARBA" id="ARBA00022679"/>
    </source>
</evidence>
<dbReference type="InterPro" id="IPR016036">
    <property type="entry name" value="Malonyl_transacylase_ACP-bd"/>
</dbReference>
<dbReference type="Pfam" id="PF14765">
    <property type="entry name" value="PS-DH"/>
    <property type="match status" value="1"/>
</dbReference>
<evidence type="ECO:0000256" key="6">
    <source>
        <dbReference type="ARBA" id="ARBA00023268"/>
    </source>
</evidence>
<dbReference type="Gene3D" id="3.30.559.30">
    <property type="entry name" value="Nonribosomal peptide synthetase, condensation domain"/>
    <property type="match status" value="1"/>
</dbReference>
<dbReference type="InterPro" id="IPR029069">
    <property type="entry name" value="HotDog_dom_sf"/>
</dbReference>
<keyword evidence="12" id="KW-1185">Reference proteome</keyword>
<dbReference type="InterPro" id="IPR049551">
    <property type="entry name" value="PKS_DH_C"/>
</dbReference>
<dbReference type="InterPro" id="IPR014031">
    <property type="entry name" value="Ketoacyl_synth_C"/>
</dbReference>
<evidence type="ECO:0000256" key="8">
    <source>
        <dbReference type="SAM" id="MobiDB-lite"/>
    </source>
</evidence>
<dbReference type="Pfam" id="PF00550">
    <property type="entry name" value="PP-binding"/>
    <property type="match status" value="1"/>
</dbReference>
<keyword evidence="6" id="KW-0511">Multifunctional enzyme</keyword>
<dbReference type="Pfam" id="PF00698">
    <property type="entry name" value="Acyl_transf_1"/>
    <property type="match status" value="1"/>
</dbReference>
<dbReference type="GeneID" id="92091451"/>
<dbReference type="InterPro" id="IPR014030">
    <property type="entry name" value="Ketoacyl_synth_N"/>
</dbReference>
<name>A0ABR1V219_9PEZI</name>
<evidence type="ECO:0000313" key="11">
    <source>
        <dbReference type="EMBL" id="KAK8064341.1"/>
    </source>
</evidence>
<dbReference type="Gene3D" id="3.10.129.120">
    <property type="match status" value="1"/>
</dbReference>
<dbReference type="InterPro" id="IPR036736">
    <property type="entry name" value="ACP-like_sf"/>
</dbReference>
<evidence type="ECO:0000259" key="10">
    <source>
        <dbReference type="PROSITE" id="PS52019"/>
    </source>
</evidence>
<evidence type="ECO:0000256" key="1">
    <source>
        <dbReference type="ARBA" id="ARBA00022450"/>
    </source>
</evidence>
<dbReference type="InterPro" id="IPR049449">
    <property type="entry name" value="TesB_ACOT8-like_N"/>
</dbReference>
<dbReference type="SMART" id="SM00825">
    <property type="entry name" value="PKS_KS"/>
    <property type="match status" value="1"/>
</dbReference>
<dbReference type="CDD" id="cd00833">
    <property type="entry name" value="PKS"/>
    <property type="match status" value="1"/>
</dbReference>
<keyword evidence="4" id="KW-0677">Repeat</keyword>
<feature type="compositionally biased region" description="Polar residues" evidence="8">
    <location>
        <begin position="2515"/>
        <end position="2529"/>
    </location>
</feature>
<dbReference type="Pfam" id="PF13622">
    <property type="entry name" value="4HBT_3"/>
    <property type="match status" value="1"/>
</dbReference>
<dbReference type="SUPFAM" id="SSF55048">
    <property type="entry name" value="Probable ACP-binding domain of malonyl-CoA ACP transacylase"/>
    <property type="match status" value="1"/>
</dbReference>
<dbReference type="InterPro" id="IPR020841">
    <property type="entry name" value="PKS_Beta-ketoAc_synthase_dom"/>
</dbReference>
<dbReference type="InterPro" id="IPR023213">
    <property type="entry name" value="CAT-like_dom_sf"/>
</dbReference>
<feature type="region of interest" description="Disordered" evidence="8">
    <location>
        <begin position="2503"/>
        <end position="2529"/>
    </location>
</feature>
<comment type="caution">
    <text evidence="7">Lacks conserved residue(s) required for the propagation of feature annotation.</text>
</comment>
<dbReference type="RefSeq" id="XP_066715330.1">
    <property type="nucleotide sequence ID" value="XM_066858388.1"/>
</dbReference>
<protein>
    <submittedName>
        <fullName evidence="11">Beta-ketoacyl synthase domain-containing protein</fullName>
    </submittedName>
</protein>
<feature type="region of interest" description="C-terminal hotdog fold" evidence="7">
    <location>
        <begin position="797"/>
        <end position="948"/>
    </location>
</feature>
<dbReference type="Pfam" id="PF08659">
    <property type="entry name" value="KR"/>
    <property type="match status" value="1"/>
</dbReference>
<dbReference type="InterPro" id="IPR016035">
    <property type="entry name" value="Acyl_Trfase/lysoPLipase"/>
</dbReference>
<keyword evidence="1" id="KW-0596">Phosphopantetheine</keyword>
<dbReference type="Gene3D" id="3.30.559.10">
    <property type="entry name" value="Chloramphenicol acetyltransferase-like domain"/>
    <property type="match status" value="1"/>
</dbReference>
<evidence type="ECO:0000256" key="7">
    <source>
        <dbReference type="PROSITE-ProRule" id="PRU01363"/>
    </source>
</evidence>
<dbReference type="InterPro" id="IPR050091">
    <property type="entry name" value="PKS_NRPS_Biosynth_Enz"/>
</dbReference>
<dbReference type="PANTHER" id="PTHR43775:SF20">
    <property type="entry name" value="HYBRID PKS-NRPS SYNTHETASE APDA"/>
    <property type="match status" value="1"/>
</dbReference>
<dbReference type="SMART" id="SM00822">
    <property type="entry name" value="PKS_KR"/>
    <property type="match status" value="1"/>
</dbReference>
<dbReference type="Gene3D" id="1.10.1200.10">
    <property type="entry name" value="ACP-like"/>
    <property type="match status" value="1"/>
</dbReference>
<dbReference type="Pfam" id="PF16197">
    <property type="entry name" value="KAsynt_C_assoc"/>
    <property type="match status" value="1"/>
</dbReference>
<dbReference type="EMBL" id="JAQQWL010000007">
    <property type="protein sequence ID" value="KAK8064341.1"/>
    <property type="molecule type" value="Genomic_DNA"/>
</dbReference>
<dbReference type="SUPFAM" id="SSF51735">
    <property type="entry name" value="NAD(P)-binding Rossmann-fold domains"/>
    <property type="match status" value="1"/>
</dbReference>
<dbReference type="Pfam" id="PF02801">
    <property type="entry name" value="Ketoacyl-synt_C"/>
    <property type="match status" value="1"/>
</dbReference>
<dbReference type="InterPro" id="IPR001227">
    <property type="entry name" value="Ac_transferase_dom_sf"/>
</dbReference>
<dbReference type="SMART" id="SM00827">
    <property type="entry name" value="PKS_AT"/>
    <property type="match status" value="1"/>
</dbReference>
<organism evidence="11 12">
    <name type="scientific">Apiospora phragmitis</name>
    <dbReference type="NCBI Taxonomy" id="2905665"/>
    <lineage>
        <taxon>Eukaryota</taxon>
        <taxon>Fungi</taxon>
        <taxon>Dikarya</taxon>
        <taxon>Ascomycota</taxon>
        <taxon>Pezizomycotina</taxon>
        <taxon>Sordariomycetes</taxon>
        <taxon>Xylariomycetidae</taxon>
        <taxon>Amphisphaeriales</taxon>
        <taxon>Apiosporaceae</taxon>
        <taxon>Apiospora</taxon>
    </lineage>
</organism>
<dbReference type="Gene3D" id="3.40.366.10">
    <property type="entry name" value="Malonyl-Coenzyme A Acyl Carrier Protein, domain 2"/>
    <property type="match status" value="1"/>
</dbReference>
<keyword evidence="3" id="KW-0808">Transferase</keyword>
<dbReference type="SUPFAM" id="SSF54637">
    <property type="entry name" value="Thioesterase/thiol ester dehydrase-isomerase"/>
    <property type="match status" value="1"/>
</dbReference>
<feature type="domain" description="PKS/mFAS DH" evidence="10">
    <location>
        <begin position="644"/>
        <end position="948"/>
    </location>
</feature>
<dbReference type="InterPro" id="IPR057326">
    <property type="entry name" value="KR_dom"/>
</dbReference>
<dbReference type="Proteomes" id="UP001480595">
    <property type="component" value="Unassembled WGS sequence"/>
</dbReference>
<dbReference type="PROSITE" id="PS52019">
    <property type="entry name" value="PKS_MFAS_DH"/>
    <property type="match status" value="1"/>
</dbReference>
<dbReference type="Gene3D" id="3.40.50.720">
    <property type="entry name" value="NAD(P)-binding Rossmann-like Domain"/>
    <property type="match status" value="1"/>
</dbReference>
<dbReference type="InterPro" id="IPR014043">
    <property type="entry name" value="Acyl_transferase_dom"/>
</dbReference>
<dbReference type="InterPro" id="IPR036291">
    <property type="entry name" value="NAD(P)-bd_dom_sf"/>
</dbReference>
<dbReference type="SUPFAM" id="SSF53901">
    <property type="entry name" value="Thiolase-like"/>
    <property type="match status" value="2"/>
</dbReference>
<accession>A0ABR1V219</accession>
<dbReference type="SUPFAM" id="SSF52151">
    <property type="entry name" value="FabD/lysophospholipase-like"/>
    <property type="match status" value="1"/>
</dbReference>
<dbReference type="CDD" id="cd19532">
    <property type="entry name" value="C_PKS-NRPS"/>
    <property type="match status" value="1"/>
</dbReference>
<dbReference type="Pfam" id="PF00668">
    <property type="entry name" value="Condensation"/>
    <property type="match status" value="1"/>
</dbReference>
<proteinExistence type="predicted"/>
<feature type="domain" description="Ketosynthase family 3 (KS3)" evidence="9">
    <location>
        <begin position="1"/>
        <end position="204"/>
    </location>
</feature>
<dbReference type="InterPro" id="IPR013968">
    <property type="entry name" value="PKS_KR"/>
</dbReference>
<evidence type="ECO:0000256" key="2">
    <source>
        <dbReference type="ARBA" id="ARBA00022553"/>
    </source>
</evidence>
<dbReference type="InterPro" id="IPR009081">
    <property type="entry name" value="PP-bd_ACP"/>
</dbReference>
<dbReference type="Pfam" id="PF00109">
    <property type="entry name" value="ketoacyl-synt"/>
    <property type="match status" value="1"/>
</dbReference>
<keyword evidence="5" id="KW-0560">Oxidoreductase</keyword>
<dbReference type="InterPro" id="IPR032821">
    <property type="entry name" value="PKS_assoc"/>
</dbReference>
<evidence type="ECO:0000256" key="4">
    <source>
        <dbReference type="ARBA" id="ARBA00022737"/>
    </source>
</evidence>
<feature type="region of interest" description="Disordered" evidence="8">
    <location>
        <begin position="1862"/>
        <end position="1893"/>
    </location>
</feature>